<dbReference type="PROSITE" id="PS50928">
    <property type="entry name" value="ABC_TM1"/>
    <property type="match status" value="1"/>
</dbReference>
<dbReference type="CDD" id="cd06261">
    <property type="entry name" value="TM_PBP2"/>
    <property type="match status" value="1"/>
</dbReference>
<dbReference type="InterPro" id="IPR045621">
    <property type="entry name" value="BPD_transp_1_N"/>
</dbReference>
<comment type="caution">
    <text evidence="9">The sequence shown here is derived from an EMBL/GenBank/DDBJ whole genome shotgun (WGS) entry which is preliminary data.</text>
</comment>
<keyword evidence="6 7" id="KW-0472">Membrane</keyword>
<dbReference type="InterPro" id="IPR035906">
    <property type="entry name" value="MetI-like_sf"/>
</dbReference>
<dbReference type="Gene3D" id="1.10.3720.10">
    <property type="entry name" value="MetI-like"/>
    <property type="match status" value="1"/>
</dbReference>
<evidence type="ECO:0000256" key="1">
    <source>
        <dbReference type="ARBA" id="ARBA00004651"/>
    </source>
</evidence>
<keyword evidence="2 7" id="KW-0813">Transport</keyword>
<accession>A0ABW5DV80</accession>
<dbReference type="PANTHER" id="PTHR43163:SF6">
    <property type="entry name" value="DIPEPTIDE TRANSPORT SYSTEM PERMEASE PROTEIN DPPB-RELATED"/>
    <property type="match status" value="1"/>
</dbReference>
<feature type="transmembrane region" description="Helical" evidence="7">
    <location>
        <begin position="183"/>
        <end position="202"/>
    </location>
</feature>
<evidence type="ECO:0000313" key="9">
    <source>
        <dbReference type="EMBL" id="MFD2263881.1"/>
    </source>
</evidence>
<dbReference type="Pfam" id="PF00528">
    <property type="entry name" value="BPD_transp_1"/>
    <property type="match status" value="1"/>
</dbReference>
<evidence type="ECO:0000259" key="8">
    <source>
        <dbReference type="PROSITE" id="PS50928"/>
    </source>
</evidence>
<evidence type="ECO:0000256" key="3">
    <source>
        <dbReference type="ARBA" id="ARBA00022475"/>
    </source>
</evidence>
<sequence length="325" mass="34750">MSGFSPVLRQFVVRLGGGAMVVAAAIVLLFALTLLVPGNPAEVLLGPRASAETIAAFSQRLGLDLPLHERLLRFFGQILRGDLGTDIISGRPILGMVLDVLPYTIVLTFSSMGVAILIGLPLGCYAATHPGSLGDKIGAVVSVSFIAMPNFVIAIYLLLIFSIWLDWLPVLGIGNNPTIGDQLLRLILPTLSLALTWVGYIARLVRSSLLEVLGEPYIRTARAYGQPSRRIIYKYALKNAAIPTVSILGMGIGRLLGGAIFAEIIFARPGLGTLVYDAIQSRNYPIVQAGVLVVVALFVLTNILVDMSYAWIDPRMRGAKKSGGA</sequence>
<reference evidence="10" key="1">
    <citation type="journal article" date="2019" name="Int. J. Syst. Evol. Microbiol.">
        <title>The Global Catalogue of Microorganisms (GCM) 10K type strain sequencing project: providing services to taxonomists for standard genome sequencing and annotation.</title>
        <authorList>
            <consortium name="The Broad Institute Genomics Platform"/>
            <consortium name="The Broad Institute Genome Sequencing Center for Infectious Disease"/>
            <person name="Wu L."/>
            <person name="Ma J."/>
        </authorList>
    </citation>
    <scope>NUCLEOTIDE SEQUENCE [LARGE SCALE GENOMIC DNA]</scope>
    <source>
        <strain evidence="10">CGMCC 1.19062</strain>
    </source>
</reference>
<name>A0ABW5DV80_9PROT</name>
<feature type="transmembrane region" description="Helical" evidence="7">
    <location>
        <begin position="12"/>
        <end position="36"/>
    </location>
</feature>
<evidence type="ECO:0000256" key="4">
    <source>
        <dbReference type="ARBA" id="ARBA00022692"/>
    </source>
</evidence>
<dbReference type="SUPFAM" id="SSF161098">
    <property type="entry name" value="MetI-like"/>
    <property type="match status" value="1"/>
</dbReference>
<feature type="transmembrane region" description="Helical" evidence="7">
    <location>
        <begin position="286"/>
        <end position="312"/>
    </location>
</feature>
<keyword evidence="3" id="KW-1003">Cell membrane</keyword>
<protein>
    <submittedName>
        <fullName evidence="9">ABC transporter permease</fullName>
    </submittedName>
</protein>
<organism evidence="9 10">
    <name type="scientific">Lacibacterium aquatile</name>
    <dbReference type="NCBI Taxonomy" id="1168082"/>
    <lineage>
        <taxon>Bacteria</taxon>
        <taxon>Pseudomonadati</taxon>
        <taxon>Pseudomonadota</taxon>
        <taxon>Alphaproteobacteria</taxon>
        <taxon>Rhodospirillales</taxon>
        <taxon>Rhodospirillaceae</taxon>
    </lineage>
</organism>
<dbReference type="PANTHER" id="PTHR43163">
    <property type="entry name" value="DIPEPTIDE TRANSPORT SYSTEM PERMEASE PROTEIN DPPB-RELATED"/>
    <property type="match status" value="1"/>
</dbReference>
<comment type="subcellular location">
    <subcellularLocation>
        <location evidence="1 7">Cell membrane</location>
        <topology evidence="1 7">Multi-pass membrane protein</topology>
    </subcellularLocation>
</comment>
<proteinExistence type="inferred from homology"/>
<dbReference type="RefSeq" id="WP_379876924.1">
    <property type="nucleotide sequence ID" value="NZ_JBHUIP010000012.1"/>
</dbReference>
<keyword evidence="5 7" id="KW-1133">Transmembrane helix</keyword>
<dbReference type="EMBL" id="JBHUIP010000012">
    <property type="protein sequence ID" value="MFD2263881.1"/>
    <property type="molecule type" value="Genomic_DNA"/>
</dbReference>
<feature type="transmembrane region" description="Helical" evidence="7">
    <location>
        <begin position="240"/>
        <end position="266"/>
    </location>
</feature>
<comment type="similarity">
    <text evidence="7">Belongs to the binding-protein-dependent transport system permease family.</text>
</comment>
<feature type="transmembrane region" description="Helical" evidence="7">
    <location>
        <begin position="100"/>
        <end position="125"/>
    </location>
</feature>
<evidence type="ECO:0000256" key="2">
    <source>
        <dbReference type="ARBA" id="ARBA00022448"/>
    </source>
</evidence>
<feature type="transmembrane region" description="Helical" evidence="7">
    <location>
        <begin position="137"/>
        <end position="163"/>
    </location>
</feature>
<dbReference type="InterPro" id="IPR000515">
    <property type="entry name" value="MetI-like"/>
</dbReference>
<evidence type="ECO:0000256" key="7">
    <source>
        <dbReference type="RuleBase" id="RU363032"/>
    </source>
</evidence>
<evidence type="ECO:0000256" key="5">
    <source>
        <dbReference type="ARBA" id="ARBA00022989"/>
    </source>
</evidence>
<gene>
    <name evidence="9" type="ORF">ACFSM5_13345</name>
</gene>
<feature type="domain" description="ABC transmembrane type-1" evidence="8">
    <location>
        <begin position="101"/>
        <end position="305"/>
    </location>
</feature>
<keyword evidence="10" id="KW-1185">Reference proteome</keyword>
<evidence type="ECO:0000256" key="6">
    <source>
        <dbReference type="ARBA" id="ARBA00023136"/>
    </source>
</evidence>
<dbReference type="Proteomes" id="UP001597295">
    <property type="component" value="Unassembled WGS sequence"/>
</dbReference>
<evidence type="ECO:0000313" key="10">
    <source>
        <dbReference type="Proteomes" id="UP001597295"/>
    </source>
</evidence>
<keyword evidence="4 7" id="KW-0812">Transmembrane</keyword>
<dbReference type="Pfam" id="PF19300">
    <property type="entry name" value="BPD_transp_1_N"/>
    <property type="match status" value="1"/>
</dbReference>